<dbReference type="EMBL" id="BJMD01000016">
    <property type="protein sequence ID" value="GEB20029.1"/>
    <property type="molecule type" value="Genomic_DNA"/>
</dbReference>
<dbReference type="Proteomes" id="UP000317715">
    <property type="component" value="Unassembled WGS sequence"/>
</dbReference>
<evidence type="ECO:0000313" key="2">
    <source>
        <dbReference type="Proteomes" id="UP000317715"/>
    </source>
</evidence>
<sequence length="89" mass="9679">MPPSTDCSAGMSWGGFRLESEAREPSIESKCVTDKAVLHLCAAAELFSLAARKAQYVATVRLMHLTISGGSDRISRIHKLSTVDSEDPW</sequence>
<proteinExistence type="predicted"/>
<protein>
    <submittedName>
        <fullName evidence="1">Uncharacterized protein</fullName>
    </submittedName>
</protein>
<reference evidence="1 2" key="1">
    <citation type="submission" date="2019-06" db="EMBL/GenBank/DDBJ databases">
        <title>Whole genome shotgun sequence of Paenarthrobacter aurescens NBRC 12136.</title>
        <authorList>
            <person name="Hosoyama A."/>
            <person name="Uohara A."/>
            <person name="Ohji S."/>
            <person name="Ichikawa N."/>
        </authorList>
    </citation>
    <scope>NUCLEOTIDE SEQUENCE [LARGE SCALE GENOMIC DNA]</scope>
    <source>
        <strain evidence="1 2">NBRC 12136</strain>
    </source>
</reference>
<name>A0A4Y3NMQ5_PAEAU</name>
<gene>
    <name evidence="1" type="ORF">AAU01_27840</name>
</gene>
<accession>A0A4Y3NMQ5</accession>
<evidence type="ECO:0000313" key="1">
    <source>
        <dbReference type="EMBL" id="GEB20029.1"/>
    </source>
</evidence>
<dbReference type="AlphaFoldDB" id="A0A4Y3NMQ5"/>
<organism evidence="1 2">
    <name type="scientific">Paenarthrobacter aurescens</name>
    <name type="common">Arthrobacter aurescens</name>
    <dbReference type="NCBI Taxonomy" id="43663"/>
    <lineage>
        <taxon>Bacteria</taxon>
        <taxon>Bacillati</taxon>
        <taxon>Actinomycetota</taxon>
        <taxon>Actinomycetes</taxon>
        <taxon>Micrococcales</taxon>
        <taxon>Micrococcaceae</taxon>
        <taxon>Paenarthrobacter</taxon>
    </lineage>
</organism>
<keyword evidence="2" id="KW-1185">Reference proteome</keyword>
<comment type="caution">
    <text evidence="1">The sequence shown here is derived from an EMBL/GenBank/DDBJ whole genome shotgun (WGS) entry which is preliminary data.</text>
</comment>